<keyword evidence="1" id="KW-0500">Molybdenum</keyword>
<dbReference type="Pfam" id="PF02738">
    <property type="entry name" value="MoCoBD_1"/>
    <property type="match status" value="1"/>
</dbReference>
<dbReference type="InterPro" id="IPR036856">
    <property type="entry name" value="Ald_Oxase/Xan_DH_a/b_sf"/>
</dbReference>
<dbReference type="InterPro" id="IPR046867">
    <property type="entry name" value="AldOxase/xan_DH_MoCoBD2"/>
</dbReference>
<feature type="domain" description="Aldehyde oxidase/xanthine dehydrogenase a/b hammerhead" evidence="3">
    <location>
        <begin position="20"/>
        <end position="135"/>
    </location>
</feature>
<dbReference type="Proteomes" id="UP000620075">
    <property type="component" value="Unassembled WGS sequence"/>
</dbReference>
<proteinExistence type="predicted"/>
<evidence type="ECO:0000259" key="3">
    <source>
        <dbReference type="SMART" id="SM01008"/>
    </source>
</evidence>
<dbReference type="PANTHER" id="PTHR11908">
    <property type="entry name" value="XANTHINE DEHYDROGENASE"/>
    <property type="match status" value="1"/>
</dbReference>
<dbReference type="AlphaFoldDB" id="A0A934ND60"/>
<accession>A0A934ND60</accession>
<evidence type="ECO:0000313" key="4">
    <source>
        <dbReference type="EMBL" id="MBJ7604221.1"/>
    </source>
</evidence>
<dbReference type="NCBIfam" id="NF040766">
    <property type="entry name" value="CODH_aero_grp5"/>
    <property type="match status" value="1"/>
</dbReference>
<sequence>MTTKLFGERVERREDRRLLTGIGRFTDDLGHDAAQAAFVRSDFAHARIRDIDVSGALDVEGVLGVYTHDDLQGGFAERLPLLIPHRDLKAPRTQYALARDELCYAGEVIAMVVASDRYIAEDAAQAIRVEYEELPVVVDLEQAVGAGPLTHSDAADNIGAHVSEMKGDVEIALASAPHVFKWRFRPERSASMPMEGRAVFARYDAGQDTLEVYDSTQAPTGIRAGLAELFELDWDRVHVIAPDVGGGFGVKVMQFYPEEVLVPWASRQLGMPVKWTEDRREHFIGSNQERGQIHEVRVGVDAEGRILALDVRFLHDTGAYCPYGLIVPIITAAQLPGPYRLSNYRYSFWSVFTNTVPVSPYRGAGRPQAVFVMERVIEHVARELGLDSLDVRRRNFIQPDEFPYDVGVSWQDGGPTVYDSGDYPSGFQLLLDSIGLDRARQQQAEARAEGRLVGLGVGCYVEGTGIGPYEGATISILPDGTVSAATGLSTQGQGHETIFAQIVADELGVPLERVSVTTGDTRRIGFGVGTFASRSAVVAGHAMLRAARSLRDQTARLASTTLEVAVEDLVFEAGAVHVRGVPEKSVPLARLTLVSNPLRYAYGRDARLAAELAQRAYAKADRPLPEGSRPGLSALEYYSPAAGVFGYGMHAALVEVDRRTCNLRILRYVIVHDCGRIINPLIVDGQVLGGLAQGIGGAFYERIHYSPEGQIQNASFMDFLIPYATEIPPVELHHLETPSPRNELGVKGVGEAGTIPVPAVIANGLSDALGVAIDHVPLSPEEIFQLLHPEPK</sequence>
<comment type="caution">
    <text evidence="4">The sequence shown here is derived from an EMBL/GenBank/DDBJ whole genome shotgun (WGS) entry which is preliminary data.</text>
</comment>
<dbReference type="Pfam" id="PF01315">
    <property type="entry name" value="Ald_Xan_dh_C"/>
    <property type="match status" value="1"/>
</dbReference>
<evidence type="ECO:0000256" key="1">
    <source>
        <dbReference type="ARBA" id="ARBA00022505"/>
    </source>
</evidence>
<keyword evidence="2" id="KW-0560">Oxidoreductase</keyword>
<dbReference type="RefSeq" id="WP_338181482.1">
    <property type="nucleotide sequence ID" value="NZ_JAEKNQ010000054.1"/>
</dbReference>
<organism evidence="4 5">
    <name type="scientific">Candidatus Dormiibacter inghamiae</name>
    <dbReference type="NCBI Taxonomy" id="3127013"/>
    <lineage>
        <taxon>Bacteria</taxon>
        <taxon>Bacillati</taxon>
        <taxon>Candidatus Dormiibacterota</taxon>
        <taxon>Candidatus Dormibacteria</taxon>
        <taxon>Candidatus Dormibacterales</taxon>
        <taxon>Candidatus Dormibacteraceae</taxon>
        <taxon>Candidatus Dormiibacter</taxon>
    </lineage>
</organism>
<reference evidence="4 5" key="1">
    <citation type="submission" date="2020-10" db="EMBL/GenBank/DDBJ databases">
        <title>Ca. Dormibacterota MAGs.</title>
        <authorList>
            <person name="Montgomery K."/>
        </authorList>
    </citation>
    <scope>NUCLEOTIDE SEQUENCE [LARGE SCALE GENOMIC DNA]</scope>
    <source>
        <strain evidence="4">SC8811_S16_3</strain>
    </source>
</reference>
<dbReference type="EMBL" id="JAEKNQ010000054">
    <property type="protein sequence ID" value="MBJ7604221.1"/>
    <property type="molecule type" value="Genomic_DNA"/>
</dbReference>
<dbReference type="InterPro" id="IPR016208">
    <property type="entry name" value="Ald_Oxase/xanthine_DH-like"/>
</dbReference>
<name>A0A934ND60_9BACT</name>
<dbReference type="Gene3D" id="3.90.1170.50">
    <property type="entry name" value="Aldehyde oxidase/xanthine dehydrogenase, a/b hammerhead"/>
    <property type="match status" value="1"/>
</dbReference>
<dbReference type="Pfam" id="PF20256">
    <property type="entry name" value="MoCoBD_2"/>
    <property type="match status" value="1"/>
</dbReference>
<evidence type="ECO:0000313" key="5">
    <source>
        <dbReference type="Proteomes" id="UP000620075"/>
    </source>
</evidence>
<dbReference type="InterPro" id="IPR037165">
    <property type="entry name" value="AldOxase/xan_DH_Mopterin-bd_sf"/>
</dbReference>
<dbReference type="InterPro" id="IPR000674">
    <property type="entry name" value="Ald_Oxase/Xan_DH_a/b"/>
</dbReference>
<dbReference type="GO" id="GO:0005506">
    <property type="term" value="F:iron ion binding"/>
    <property type="evidence" value="ECO:0007669"/>
    <property type="project" value="InterPro"/>
</dbReference>
<dbReference type="SUPFAM" id="SSF56003">
    <property type="entry name" value="Molybdenum cofactor-binding domain"/>
    <property type="match status" value="1"/>
</dbReference>
<dbReference type="SUPFAM" id="SSF54665">
    <property type="entry name" value="CO dehydrogenase molybdoprotein N-domain-like"/>
    <property type="match status" value="1"/>
</dbReference>
<protein>
    <submittedName>
        <fullName evidence="4">Xanthine dehydrogenase family protein</fullName>
    </submittedName>
</protein>
<dbReference type="InterPro" id="IPR008274">
    <property type="entry name" value="AldOxase/xan_DH_MoCoBD1"/>
</dbReference>
<dbReference type="SMART" id="SM01008">
    <property type="entry name" value="Ald_Xan_dh_C"/>
    <property type="match status" value="1"/>
</dbReference>
<dbReference type="GO" id="GO:0016491">
    <property type="term" value="F:oxidoreductase activity"/>
    <property type="evidence" value="ECO:0007669"/>
    <property type="project" value="UniProtKB-KW"/>
</dbReference>
<dbReference type="PANTHER" id="PTHR11908:SF132">
    <property type="entry name" value="ALDEHYDE OXIDASE 1-RELATED"/>
    <property type="match status" value="1"/>
</dbReference>
<evidence type="ECO:0000256" key="2">
    <source>
        <dbReference type="ARBA" id="ARBA00023002"/>
    </source>
</evidence>
<dbReference type="Gene3D" id="3.30.365.10">
    <property type="entry name" value="Aldehyde oxidase/xanthine dehydrogenase, molybdopterin binding domain"/>
    <property type="match status" value="4"/>
</dbReference>
<gene>
    <name evidence="4" type="ORF">JF888_13675</name>
</gene>